<dbReference type="Pfam" id="PF01424">
    <property type="entry name" value="R3H"/>
    <property type="match status" value="1"/>
</dbReference>
<evidence type="ECO:0000259" key="2">
    <source>
        <dbReference type="PROSITE" id="PS50174"/>
    </source>
</evidence>
<keyword evidence="5" id="KW-1185">Reference proteome</keyword>
<dbReference type="InterPro" id="IPR001374">
    <property type="entry name" value="R3H_dom"/>
</dbReference>
<dbReference type="Gene3D" id="3.30.1370.50">
    <property type="entry name" value="R3H-like domain"/>
    <property type="match status" value="1"/>
</dbReference>
<dbReference type="SUPFAM" id="SSF82708">
    <property type="entry name" value="R3H domain"/>
    <property type="match status" value="1"/>
</dbReference>
<evidence type="ECO:0000313" key="5">
    <source>
        <dbReference type="Proteomes" id="UP000504615"/>
    </source>
</evidence>
<gene>
    <name evidence="6" type="primary">LOC105429584</name>
</gene>
<name>A0A6I9WI70_9HYME</name>
<dbReference type="KEGG" id="pbar:105429584"/>
<dbReference type="AlphaFoldDB" id="A0A6I9WI70"/>
<dbReference type="Pfam" id="PF01585">
    <property type="entry name" value="G-patch"/>
    <property type="match status" value="1"/>
</dbReference>
<evidence type="ECO:0000259" key="3">
    <source>
        <dbReference type="PROSITE" id="PS51061"/>
    </source>
</evidence>
<dbReference type="PANTHER" id="PTHR48430:SF1">
    <property type="entry name" value="PARTNER OF XRN-2 PROTEIN 1"/>
    <property type="match status" value="1"/>
</dbReference>
<feature type="domain" description="R3H" evidence="3">
    <location>
        <begin position="385"/>
        <end position="450"/>
    </location>
</feature>
<feature type="domain" description="XRN2-binding (XTBD)" evidence="4">
    <location>
        <begin position="9"/>
        <end position="93"/>
    </location>
</feature>
<feature type="domain" description="G-patch" evidence="2">
    <location>
        <begin position="333"/>
        <end position="380"/>
    </location>
</feature>
<dbReference type="OrthoDB" id="2359216at2759"/>
<accession>A0A6I9WI70</accession>
<dbReference type="PROSITE" id="PS51061">
    <property type="entry name" value="R3H"/>
    <property type="match status" value="1"/>
</dbReference>
<evidence type="ECO:0000259" key="4">
    <source>
        <dbReference type="PROSITE" id="PS51827"/>
    </source>
</evidence>
<dbReference type="GeneID" id="105429584"/>
<dbReference type="InterPro" id="IPR021859">
    <property type="entry name" value="XTBD"/>
</dbReference>
<sequence>MSVNEDWDVEQHKVEYESDEHWELRRKFLLAHKDKYSEDVLVCLAQVFVNVELLGCRYPQETMDLVKELSQDVAAEYREKQKKKLQRTFVEASEAASSKVKGCTAKTSTVTEEIISDKPNYKSNSPNHNLDKPDYKLKVSNNIPDTNNHTDQSCKRHLTWKEKRLEEKKKKLLSNVIKEPIANIDTQDHQSYETPNIEEIPSKRLKAETDDSLKDLENPYGNIILWERPGDAALNILEASAAISGVTLKWKYDKTEEGWECSFYIDSQKLGCSISLTKKIAKKLAAVDVLQKLQKHCYTVKVKQDLEVKTNVIVTTEEIKSQQPVPDDDWKESNCIGKKLMTMMGWSGGGLGKSEQGIMEPMSAMVKTQINREGLGLKANPYKTHEIKGKCRKLFKDLLQTDNHLQSNIVFLDFPKEDRMVIHQIARTMGLKSRSQGKDQRKLIVSRKVDIRSLVRDLNNLGGVTEKYELVKPTDEKSTSSPTSTNI</sequence>
<reference evidence="6" key="1">
    <citation type="submission" date="2025-08" db="UniProtKB">
        <authorList>
            <consortium name="RefSeq"/>
        </authorList>
    </citation>
    <scope>IDENTIFICATION</scope>
</reference>
<evidence type="ECO:0000256" key="1">
    <source>
        <dbReference type="SAM" id="MobiDB-lite"/>
    </source>
</evidence>
<organism evidence="5 6">
    <name type="scientific">Pogonomyrmex barbatus</name>
    <name type="common">red harvester ant</name>
    <dbReference type="NCBI Taxonomy" id="144034"/>
    <lineage>
        <taxon>Eukaryota</taxon>
        <taxon>Metazoa</taxon>
        <taxon>Ecdysozoa</taxon>
        <taxon>Arthropoda</taxon>
        <taxon>Hexapoda</taxon>
        <taxon>Insecta</taxon>
        <taxon>Pterygota</taxon>
        <taxon>Neoptera</taxon>
        <taxon>Endopterygota</taxon>
        <taxon>Hymenoptera</taxon>
        <taxon>Apocrita</taxon>
        <taxon>Aculeata</taxon>
        <taxon>Formicoidea</taxon>
        <taxon>Formicidae</taxon>
        <taxon>Myrmicinae</taxon>
        <taxon>Pogonomyrmex</taxon>
    </lineage>
</organism>
<dbReference type="RefSeq" id="XP_011640970.1">
    <property type="nucleotide sequence ID" value="XM_011642668.2"/>
</dbReference>
<protein>
    <submittedName>
        <fullName evidence="6">Uncharacterized protein LOC105429584</fullName>
    </submittedName>
</protein>
<dbReference type="InterPro" id="IPR036867">
    <property type="entry name" value="R3H_dom_sf"/>
</dbReference>
<dbReference type="GO" id="GO:0003676">
    <property type="term" value="F:nucleic acid binding"/>
    <property type="evidence" value="ECO:0007669"/>
    <property type="project" value="UniProtKB-UniRule"/>
</dbReference>
<dbReference type="SMART" id="SM00443">
    <property type="entry name" value="G_patch"/>
    <property type="match status" value="1"/>
</dbReference>
<feature type="region of interest" description="Disordered" evidence="1">
    <location>
        <begin position="115"/>
        <end position="134"/>
    </location>
</feature>
<dbReference type="PANTHER" id="PTHR48430">
    <property type="entry name" value="PARTNER OF XRN-2 PROTEIN 1"/>
    <property type="match status" value="1"/>
</dbReference>
<proteinExistence type="predicted"/>
<evidence type="ECO:0000313" key="6">
    <source>
        <dbReference type="RefSeq" id="XP_011640970.1"/>
    </source>
</evidence>
<dbReference type="PROSITE" id="PS51827">
    <property type="entry name" value="XTBD"/>
    <property type="match status" value="1"/>
</dbReference>
<dbReference type="SMART" id="SM00393">
    <property type="entry name" value="R3H"/>
    <property type="match status" value="1"/>
</dbReference>
<dbReference type="SUPFAM" id="SSF54768">
    <property type="entry name" value="dsRNA-binding domain-like"/>
    <property type="match status" value="1"/>
</dbReference>
<dbReference type="Pfam" id="PF11952">
    <property type="entry name" value="XTBD"/>
    <property type="match status" value="1"/>
</dbReference>
<dbReference type="PROSITE" id="PS50174">
    <property type="entry name" value="G_PATCH"/>
    <property type="match status" value="1"/>
</dbReference>
<dbReference type="InterPro" id="IPR000467">
    <property type="entry name" value="G_patch_dom"/>
</dbReference>
<dbReference type="Proteomes" id="UP000504615">
    <property type="component" value="Unplaced"/>
</dbReference>